<protein>
    <submittedName>
        <fullName evidence="1">DUF3783 domain-containing protein</fullName>
    </submittedName>
</protein>
<evidence type="ECO:0000313" key="1">
    <source>
        <dbReference type="EMBL" id="RGK38549.1"/>
    </source>
</evidence>
<dbReference type="RefSeq" id="WP_117688348.1">
    <property type="nucleotide sequence ID" value="NZ_QSQN01000025.1"/>
</dbReference>
<dbReference type="EMBL" id="QSQN01000025">
    <property type="protein sequence ID" value="RGK38549.1"/>
    <property type="molecule type" value="Genomic_DNA"/>
</dbReference>
<name>A0A3E4LM62_9FIRM</name>
<proteinExistence type="predicted"/>
<dbReference type="InterPro" id="IPR016621">
    <property type="entry name" value="UCP014543"/>
</dbReference>
<accession>A0A3E4LM62</accession>
<sequence>MNETLLLFHAPSRPELLKIQRALLPLHIRLRCISQKDYLQPLGFLAGMKNFSPTTEVYDGEELSAPLFLFCFFQNNRLDQALAALRRCGAGPFPYKAILTPTNCEWNALTCFNEVKKEHEQIHK</sequence>
<reference evidence="1 2" key="1">
    <citation type="submission" date="2018-08" db="EMBL/GenBank/DDBJ databases">
        <title>A genome reference for cultivated species of the human gut microbiota.</title>
        <authorList>
            <person name="Zou Y."/>
            <person name="Xue W."/>
            <person name="Luo G."/>
        </authorList>
    </citation>
    <scope>NUCLEOTIDE SEQUENCE [LARGE SCALE GENOMIC DNA]</scope>
    <source>
        <strain evidence="1 2">TF11-7</strain>
    </source>
</reference>
<comment type="caution">
    <text evidence="1">The sequence shown here is derived from an EMBL/GenBank/DDBJ whole genome shotgun (WGS) entry which is preliminary data.</text>
</comment>
<dbReference type="AlphaFoldDB" id="A0A3E4LM62"/>
<organism evidence="1 2">
    <name type="scientific">[Ruminococcus] lactaris</name>
    <dbReference type="NCBI Taxonomy" id="46228"/>
    <lineage>
        <taxon>Bacteria</taxon>
        <taxon>Bacillati</taxon>
        <taxon>Bacillota</taxon>
        <taxon>Clostridia</taxon>
        <taxon>Lachnospirales</taxon>
        <taxon>Lachnospiraceae</taxon>
        <taxon>Mediterraneibacter</taxon>
    </lineage>
</organism>
<gene>
    <name evidence="1" type="ORF">DXD17_09870</name>
</gene>
<evidence type="ECO:0000313" key="2">
    <source>
        <dbReference type="Proteomes" id="UP000260793"/>
    </source>
</evidence>
<dbReference type="Pfam" id="PF12646">
    <property type="entry name" value="DUF3783"/>
    <property type="match status" value="1"/>
</dbReference>
<dbReference type="Proteomes" id="UP000260793">
    <property type="component" value="Unassembled WGS sequence"/>
</dbReference>